<reference evidence="2 3" key="1">
    <citation type="submission" date="2021-06" db="EMBL/GenBank/DDBJ databases">
        <title>Caerostris darwini draft genome.</title>
        <authorList>
            <person name="Kono N."/>
            <person name="Arakawa K."/>
        </authorList>
    </citation>
    <scope>NUCLEOTIDE SEQUENCE [LARGE SCALE GENOMIC DNA]</scope>
</reference>
<gene>
    <name evidence="2" type="ORF">CDAR_537051</name>
</gene>
<evidence type="ECO:0000313" key="3">
    <source>
        <dbReference type="Proteomes" id="UP001054837"/>
    </source>
</evidence>
<proteinExistence type="predicted"/>
<dbReference type="EMBL" id="BPLQ01001945">
    <property type="protein sequence ID" value="GIX86951.1"/>
    <property type="molecule type" value="Genomic_DNA"/>
</dbReference>
<protein>
    <recommendedName>
        <fullName evidence="4">RNA-directed DNA polymerase from transposon X-element</fullName>
    </recommendedName>
</protein>
<dbReference type="AlphaFoldDB" id="A0AAV4NTI5"/>
<sequence>MTLPRTQPHPYKRVTTELSYAQIVNNKPAAQPRTVSLPTPPPMGVACSQPAILSDSALELFKRRITNCYNFNYTLHHTPLPLTVINTTEDAERALDKFTHTISDALDKTSRPHFGQPGKKLPEHIRRNITNRNRIRKAWQNSKDPALKASIKRLTNLIKKQIKIFNSDNWSNFTANLSDNSTSLWRKVAALRSNSSAIPPLTSDAGTTAVSPLDKAD</sequence>
<evidence type="ECO:0000313" key="2">
    <source>
        <dbReference type="EMBL" id="GIX86951.1"/>
    </source>
</evidence>
<keyword evidence="3" id="KW-1185">Reference proteome</keyword>
<comment type="caution">
    <text evidence="2">The sequence shown here is derived from an EMBL/GenBank/DDBJ whole genome shotgun (WGS) entry which is preliminary data.</text>
</comment>
<evidence type="ECO:0000256" key="1">
    <source>
        <dbReference type="SAM" id="MobiDB-lite"/>
    </source>
</evidence>
<name>A0AAV4NTI5_9ARAC</name>
<evidence type="ECO:0008006" key="4">
    <source>
        <dbReference type="Google" id="ProtNLM"/>
    </source>
</evidence>
<dbReference type="Proteomes" id="UP001054837">
    <property type="component" value="Unassembled WGS sequence"/>
</dbReference>
<organism evidence="2 3">
    <name type="scientific">Caerostris darwini</name>
    <dbReference type="NCBI Taxonomy" id="1538125"/>
    <lineage>
        <taxon>Eukaryota</taxon>
        <taxon>Metazoa</taxon>
        <taxon>Ecdysozoa</taxon>
        <taxon>Arthropoda</taxon>
        <taxon>Chelicerata</taxon>
        <taxon>Arachnida</taxon>
        <taxon>Araneae</taxon>
        <taxon>Araneomorphae</taxon>
        <taxon>Entelegynae</taxon>
        <taxon>Araneoidea</taxon>
        <taxon>Araneidae</taxon>
        <taxon>Caerostris</taxon>
    </lineage>
</organism>
<accession>A0AAV4NTI5</accession>
<feature type="region of interest" description="Disordered" evidence="1">
    <location>
        <begin position="196"/>
        <end position="217"/>
    </location>
</feature>